<dbReference type="PANTHER" id="PTHR43134:SF1">
    <property type="entry name" value="SIGNAL RECOGNITION PARTICLE RECEPTOR SUBUNIT ALPHA"/>
    <property type="match status" value="1"/>
</dbReference>
<dbReference type="SUPFAM" id="SSF52540">
    <property type="entry name" value="P-loop containing nucleoside triphosphate hydrolases"/>
    <property type="match status" value="1"/>
</dbReference>
<dbReference type="Pfam" id="PF00448">
    <property type="entry name" value="SRP54"/>
    <property type="match status" value="1"/>
</dbReference>
<evidence type="ECO:0000256" key="2">
    <source>
        <dbReference type="ARBA" id="ARBA00008531"/>
    </source>
</evidence>
<organism evidence="11">
    <name type="scientific">freshwater metagenome</name>
    <dbReference type="NCBI Taxonomy" id="449393"/>
    <lineage>
        <taxon>unclassified sequences</taxon>
        <taxon>metagenomes</taxon>
        <taxon>ecological metagenomes</taxon>
    </lineage>
</organism>
<dbReference type="FunFam" id="3.40.50.300:FF:000053">
    <property type="entry name" value="Signal recognition particle receptor FtsY"/>
    <property type="match status" value="1"/>
</dbReference>
<keyword evidence="7" id="KW-0342">GTP-binding</keyword>
<dbReference type="SUPFAM" id="SSF47364">
    <property type="entry name" value="Domain of the SRP/SRP receptor G-proteins"/>
    <property type="match status" value="1"/>
</dbReference>
<keyword evidence="3" id="KW-1003">Cell membrane</keyword>
<evidence type="ECO:0000256" key="3">
    <source>
        <dbReference type="ARBA" id="ARBA00022475"/>
    </source>
</evidence>
<evidence type="ECO:0000256" key="1">
    <source>
        <dbReference type="ARBA" id="ARBA00004413"/>
    </source>
</evidence>
<proteinExistence type="inferred from homology"/>
<dbReference type="Gene3D" id="1.20.120.140">
    <property type="entry name" value="Signal recognition particle SRP54, nucleotide-binding domain"/>
    <property type="match status" value="1"/>
</dbReference>
<dbReference type="GO" id="GO:0005525">
    <property type="term" value="F:GTP binding"/>
    <property type="evidence" value="ECO:0007669"/>
    <property type="project" value="UniProtKB-KW"/>
</dbReference>
<evidence type="ECO:0000256" key="4">
    <source>
        <dbReference type="ARBA" id="ARBA00022490"/>
    </source>
</evidence>
<evidence type="ECO:0000256" key="9">
    <source>
        <dbReference type="ARBA" id="ARBA00023170"/>
    </source>
</evidence>
<dbReference type="PANTHER" id="PTHR43134">
    <property type="entry name" value="SIGNAL RECOGNITION PARTICLE RECEPTOR SUBUNIT ALPHA"/>
    <property type="match status" value="1"/>
</dbReference>
<reference evidence="11" key="1">
    <citation type="submission" date="2020-05" db="EMBL/GenBank/DDBJ databases">
        <authorList>
            <person name="Chiriac C."/>
            <person name="Salcher M."/>
            <person name="Ghai R."/>
            <person name="Kavagutti S V."/>
        </authorList>
    </citation>
    <scope>NUCLEOTIDE SEQUENCE</scope>
</reference>
<keyword evidence="5" id="KW-0547">Nucleotide-binding</keyword>
<dbReference type="Pfam" id="PF02881">
    <property type="entry name" value="SRP54_N"/>
    <property type="match status" value="1"/>
</dbReference>
<dbReference type="GO" id="GO:0006614">
    <property type="term" value="P:SRP-dependent cotranslational protein targeting to membrane"/>
    <property type="evidence" value="ECO:0007669"/>
    <property type="project" value="InterPro"/>
</dbReference>
<dbReference type="AlphaFoldDB" id="A0A6J6E337"/>
<dbReference type="InterPro" id="IPR003593">
    <property type="entry name" value="AAA+_ATPase"/>
</dbReference>
<comment type="subcellular location">
    <subcellularLocation>
        <location evidence="1">Cell membrane</location>
        <topology evidence="1">Peripheral membrane protein</topology>
        <orientation evidence="1">Cytoplasmic side</orientation>
    </subcellularLocation>
</comment>
<dbReference type="GO" id="GO:0003924">
    <property type="term" value="F:GTPase activity"/>
    <property type="evidence" value="ECO:0007669"/>
    <property type="project" value="TreeGrafter"/>
</dbReference>
<evidence type="ECO:0000256" key="6">
    <source>
        <dbReference type="ARBA" id="ARBA00022801"/>
    </source>
</evidence>
<dbReference type="HAMAP" id="MF_00920">
    <property type="entry name" value="FtsY"/>
    <property type="match status" value="1"/>
</dbReference>
<feature type="domain" description="SRP54-type proteins GTP-binding" evidence="10">
    <location>
        <begin position="256"/>
        <end position="269"/>
    </location>
</feature>
<comment type="similarity">
    <text evidence="2">Belongs to the GTP-binding SRP family.</text>
</comment>
<evidence type="ECO:0000259" key="10">
    <source>
        <dbReference type="PROSITE" id="PS00300"/>
    </source>
</evidence>
<name>A0A6J6E337_9ZZZZ</name>
<evidence type="ECO:0000256" key="7">
    <source>
        <dbReference type="ARBA" id="ARBA00023134"/>
    </source>
</evidence>
<gene>
    <name evidence="11" type="ORF">UFOPK1726_00202</name>
</gene>
<dbReference type="NCBIfam" id="TIGR00064">
    <property type="entry name" value="ftsY"/>
    <property type="match status" value="1"/>
</dbReference>
<accession>A0A6J6E337</accession>
<dbReference type="InterPro" id="IPR004390">
    <property type="entry name" value="SR_rcpt_FtsY"/>
</dbReference>
<keyword evidence="6" id="KW-0378">Hydrolase</keyword>
<evidence type="ECO:0000313" key="11">
    <source>
        <dbReference type="EMBL" id="CAB4569659.1"/>
    </source>
</evidence>
<dbReference type="InterPro" id="IPR036225">
    <property type="entry name" value="SRP/SRP_N"/>
</dbReference>
<evidence type="ECO:0000256" key="8">
    <source>
        <dbReference type="ARBA" id="ARBA00023136"/>
    </source>
</evidence>
<keyword evidence="9" id="KW-0675">Receptor</keyword>
<dbReference type="EMBL" id="CAEZTT010000011">
    <property type="protein sequence ID" value="CAB4569659.1"/>
    <property type="molecule type" value="Genomic_DNA"/>
</dbReference>
<dbReference type="InterPro" id="IPR000897">
    <property type="entry name" value="SRP54_GTPase_dom"/>
</dbReference>
<dbReference type="GO" id="GO:0005737">
    <property type="term" value="C:cytoplasm"/>
    <property type="evidence" value="ECO:0007669"/>
    <property type="project" value="UniProtKB-ARBA"/>
</dbReference>
<dbReference type="GO" id="GO:0005886">
    <property type="term" value="C:plasma membrane"/>
    <property type="evidence" value="ECO:0007669"/>
    <property type="project" value="UniProtKB-SubCell"/>
</dbReference>
<protein>
    <submittedName>
        <fullName evidence="11">Unannotated protein</fullName>
    </submittedName>
</protein>
<dbReference type="InterPro" id="IPR027417">
    <property type="entry name" value="P-loop_NTPase"/>
</dbReference>
<dbReference type="Gene3D" id="3.40.50.300">
    <property type="entry name" value="P-loop containing nucleotide triphosphate hydrolases"/>
    <property type="match status" value="1"/>
</dbReference>
<evidence type="ECO:0000256" key="5">
    <source>
        <dbReference type="ARBA" id="ARBA00022741"/>
    </source>
</evidence>
<sequence>MKFRGWGTALRSVLAKSDIQAQDWEEVTEQLLLADIGAHWTAQIVARLKQSATNKADLTKELANQLMLALQTTASRELDLSAKPAVIIMVGVNGVGKTTSMGKIGAQLVSSGHKVLFGAADTFRAAAVAQLQTWGERSGIEVVAKEQGADPASVVHETVTKAKAGNFDVVLLDTAGRLHTKSALMDELGKVIKVAQRIAPISEILLVIDATVGQNGLTQAKVFSEVAPITGVVLTKFDGTAKGGIVIAIQQELGVPVKYLGIGEGVMDLVPFDPVWFVDQLLETNL</sequence>
<dbReference type="PROSITE" id="PS00300">
    <property type="entry name" value="SRP54"/>
    <property type="match status" value="1"/>
</dbReference>
<dbReference type="InterPro" id="IPR042101">
    <property type="entry name" value="SRP54_N_sf"/>
</dbReference>
<dbReference type="InterPro" id="IPR013822">
    <property type="entry name" value="Signal_recog_particl_SRP54_hlx"/>
</dbReference>
<keyword evidence="8" id="KW-0472">Membrane</keyword>
<dbReference type="GO" id="GO:0005047">
    <property type="term" value="F:signal recognition particle binding"/>
    <property type="evidence" value="ECO:0007669"/>
    <property type="project" value="TreeGrafter"/>
</dbReference>
<keyword evidence="4" id="KW-0963">Cytoplasm</keyword>
<dbReference type="SMART" id="SM00962">
    <property type="entry name" value="SRP54"/>
    <property type="match status" value="1"/>
</dbReference>
<dbReference type="SMART" id="SM00382">
    <property type="entry name" value="AAA"/>
    <property type="match status" value="1"/>
</dbReference>